<dbReference type="InterPro" id="IPR007214">
    <property type="entry name" value="YbaK/aa-tRNA-synth-assoc-dom"/>
</dbReference>
<name>A0A6J6EEL2_9ZZZZ</name>
<dbReference type="Gene3D" id="3.90.960.10">
    <property type="entry name" value="YbaK/aminoacyl-tRNA synthetase-associated domain"/>
    <property type="match status" value="1"/>
</dbReference>
<dbReference type="InterPro" id="IPR036754">
    <property type="entry name" value="YbaK/aa-tRNA-synt-asso_dom_sf"/>
</dbReference>
<proteinExistence type="predicted"/>
<dbReference type="GO" id="GO:0002161">
    <property type="term" value="F:aminoacyl-tRNA deacylase activity"/>
    <property type="evidence" value="ECO:0007669"/>
    <property type="project" value="InterPro"/>
</dbReference>
<protein>
    <submittedName>
        <fullName evidence="2">Unannotated protein</fullName>
    </submittedName>
</protein>
<evidence type="ECO:0000313" key="2">
    <source>
        <dbReference type="EMBL" id="CAB4572763.1"/>
    </source>
</evidence>
<dbReference type="PANTHER" id="PTHR30411">
    <property type="entry name" value="CYTOPLASMIC PROTEIN"/>
    <property type="match status" value="1"/>
</dbReference>
<dbReference type="EMBL" id="CAEZTT010000029">
    <property type="protein sequence ID" value="CAB4572763.1"/>
    <property type="molecule type" value="Genomic_DNA"/>
</dbReference>
<feature type="domain" description="YbaK/aminoacyl-tRNA synthetase-associated" evidence="1">
    <location>
        <begin position="32"/>
        <end position="140"/>
    </location>
</feature>
<accession>A0A6J6EEL2</accession>
<dbReference type="CDD" id="cd04333">
    <property type="entry name" value="ProX_deacylase"/>
    <property type="match status" value="1"/>
</dbReference>
<reference evidence="2" key="1">
    <citation type="submission" date="2020-05" db="EMBL/GenBank/DDBJ databases">
        <authorList>
            <person name="Chiriac C."/>
            <person name="Salcher M."/>
            <person name="Ghai R."/>
            <person name="Kavagutti S V."/>
        </authorList>
    </citation>
    <scope>NUCLEOTIDE SEQUENCE</scope>
</reference>
<sequence>MSEDIHPSVARVKAALAQLGGNPELVRKLSQPARTSAEAAAALGVTVSQIVNSLVFLAKTPTSQHPVLVLSSGGHRVDLDLIATAFGVTEIVKADAELVKSTTGFAIGGVSPVGHITKIPTIVDLDLGIFPEVWAAGGHPYWVYPTTFKELVAMTGAAAVVVSADPVAGS</sequence>
<gene>
    <name evidence="2" type="ORF">UFOPK1726_00382</name>
</gene>
<dbReference type="PANTHER" id="PTHR30411:SF1">
    <property type="entry name" value="CYTOPLASMIC PROTEIN"/>
    <property type="match status" value="1"/>
</dbReference>
<dbReference type="AlphaFoldDB" id="A0A6J6EEL2"/>
<dbReference type="SUPFAM" id="SSF55826">
    <property type="entry name" value="YbaK/ProRS associated domain"/>
    <property type="match status" value="1"/>
</dbReference>
<evidence type="ECO:0000259" key="1">
    <source>
        <dbReference type="Pfam" id="PF04073"/>
    </source>
</evidence>
<dbReference type="Pfam" id="PF04073">
    <property type="entry name" value="tRNA_edit"/>
    <property type="match status" value="1"/>
</dbReference>
<organism evidence="2">
    <name type="scientific">freshwater metagenome</name>
    <dbReference type="NCBI Taxonomy" id="449393"/>
    <lineage>
        <taxon>unclassified sequences</taxon>
        <taxon>metagenomes</taxon>
        <taxon>ecological metagenomes</taxon>
    </lineage>
</organism>